<protein>
    <submittedName>
        <fullName evidence="2">Uncharacterized protein</fullName>
    </submittedName>
</protein>
<dbReference type="RefSeq" id="WP_204516770.1">
    <property type="nucleotide sequence ID" value="NZ_BAABIN010000009.1"/>
</dbReference>
<reference evidence="2" key="1">
    <citation type="submission" date="2021-01" db="EMBL/GenBank/DDBJ databases">
        <title>Genomic Encyclopedia of Type Strains, Phase IV (KMG-IV): sequencing the most valuable type-strain genomes for metagenomic binning, comparative biology and taxonomic classification.</title>
        <authorList>
            <person name="Goeker M."/>
        </authorList>
    </citation>
    <scope>NUCLEOTIDE SEQUENCE</scope>
    <source>
        <strain evidence="2">DSM 25523</strain>
    </source>
</reference>
<keyword evidence="1" id="KW-0472">Membrane</keyword>
<name>A0A938XY65_9BACL</name>
<feature type="transmembrane region" description="Helical" evidence="1">
    <location>
        <begin position="126"/>
        <end position="147"/>
    </location>
</feature>
<dbReference type="NCBIfam" id="NF041644">
    <property type="entry name" value="CBO0543_fam"/>
    <property type="match status" value="1"/>
</dbReference>
<dbReference type="AlphaFoldDB" id="A0A938XY65"/>
<feature type="transmembrane region" description="Helical" evidence="1">
    <location>
        <begin position="68"/>
        <end position="86"/>
    </location>
</feature>
<accession>A0A938XY65</accession>
<keyword evidence="3" id="KW-1185">Reference proteome</keyword>
<keyword evidence="1" id="KW-1133">Transmembrane helix</keyword>
<feature type="transmembrane region" description="Helical" evidence="1">
    <location>
        <begin position="6"/>
        <end position="23"/>
    </location>
</feature>
<sequence length="157" mass="18385">MVIRLIVLVASILLFNACAFLVPKRLSHIEIYATMLFSCFFQLLLDFIFSAKYHLYGYFNENAEWRDLLVILGIYPAISILYVNYIPSGKRWGAKVCYILGWSIFSLIYEWVSLKAGYFYYHGWKFWYSALLYPILLTIVVGNLTFVRNMAKKQKSA</sequence>
<dbReference type="EMBL" id="JAFBEB010000001">
    <property type="protein sequence ID" value="MBM7589079.1"/>
    <property type="molecule type" value="Genomic_DNA"/>
</dbReference>
<evidence type="ECO:0000256" key="1">
    <source>
        <dbReference type="SAM" id="Phobius"/>
    </source>
</evidence>
<dbReference type="Proteomes" id="UP000717624">
    <property type="component" value="Unassembled WGS sequence"/>
</dbReference>
<organism evidence="2 3">
    <name type="scientific">Brevibacillus fulvus</name>
    <dbReference type="NCBI Taxonomy" id="1125967"/>
    <lineage>
        <taxon>Bacteria</taxon>
        <taxon>Bacillati</taxon>
        <taxon>Bacillota</taxon>
        <taxon>Bacilli</taxon>
        <taxon>Bacillales</taxon>
        <taxon>Paenibacillaceae</taxon>
        <taxon>Brevibacillus</taxon>
    </lineage>
</organism>
<gene>
    <name evidence="2" type="ORF">JOD01_000665</name>
</gene>
<evidence type="ECO:0000313" key="2">
    <source>
        <dbReference type="EMBL" id="MBM7589079.1"/>
    </source>
</evidence>
<feature type="transmembrane region" description="Helical" evidence="1">
    <location>
        <begin position="98"/>
        <end position="120"/>
    </location>
</feature>
<dbReference type="InterPro" id="IPR048147">
    <property type="entry name" value="CBO0543-like"/>
</dbReference>
<evidence type="ECO:0000313" key="3">
    <source>
        <dbReference type="Proteomes" id="UP000717624"/>
    </source>
</evidence>
<proteinExistence type="predicted"/>
<keyword evidence="1" id="KW-0812">Transmembrane</keyword>
<feature type="transmembrane region" description="Helical" evidence="1">
    <location>
        <begin position="35"/>
        <end position="56"/>
    </location>
</feature>
<comment type="caution">
    <text evidence="2">The sequence shown here is derived from an EMBL/GenBank/DDBJ whole genome shotgun (WGS) entry which is preliminary data.</text>
</comment>